<comment type="caution">
    <text evidence="4">The sequence shown here is derived from an EMBL/GenBank/DDBJ whole genome shotgun (WGS) entry which is preliminary data.</text>
</comment>
<accession>A0AAN8ICE9</accession>
<evidence type="ECO:0000259" key="3">
    <source>
        <dbReference type="PROSITE" id="PS50240"/>
    </source>
</evidence>
<feature type="signal peptide" evidence="2">
    <location>
        <begin position="1"/>
        <end position="21"/>
    </location>
</feature>
<dbReference type="Proteomes" id="UP001331761">
    <property type="component" value="Unassembled WGS sequence"/>
</dbReference>
<protein>
    <submittedName>
        <fullName evidence="4">Peptidase S1 domain-containing protein</fullName>
    </submittedName>
</protein>
<dbReference type="PANTHER" id="PTHR24253">
    <property type="entry name" value="TRANSMEMBRANE PROTEASE SERINE"/>
    <property type="match status" value="1"/>
</dbReference>
<gene>
    <name evidence="4" type="ORF">GCK32_008033</name>
</gene>
<keyword evidence="5" id="KW-1185">Reference proteome</keyword>
<dbReference type="AlphaFoldDB" id="A0AAN8ICE9"/>
<evidence type="ECO:0000313" key="4">
    <source>
        <dbReference type="EMBL" id="KAK5969194.1"/>
    </source>
</evidence>
<dbReference type="InterPro" id="IPR018114">
    <property type="entry name" value="TRYPSIN_HIS"/>
</dbReference>
<dbReference type="Pfam" id="PF00089">
    <property type="entry name" value="Trypsin"/>
    <property type="match status" value="1"/>
</dbReference>
<dbReference type="GO" id="GO:0006508">
    <property type="term" value="P:proteolysis"/>
    <property type="evidence" value="ECO:0007669"/>
    <property type="project" value="InterPro"/>
</dbReference>
<dbReference type="PRINTS" id="PR00722">
    <property type="entry name" value="CHYMOTRYPSIN"/>
</dbReference>
<evidence type="ECO:0000256" key="2">
    <source>
        <dbReference type="SAM" id="SignalP"/>
    </source>
</evidence>
<dbReference type="SUPFAM" id="SSF50494">
    <property type="entry name" value="Trypsin-like serine proteases"/>
    <property type="match status" value="1"/>
</dbReference>
<keyword evidence="2" id="KW-0732">Signal</keyword>
<keyword evidence="1" id="KW-1015">Disulfide bond</keyword>
<dbReference type="InterPro" id="IPR001254">
    <property type="entry name" value="Trypsin_dom"/>
</dbReference>
<evidence type="ECO:0000313" key="5">
    <source>
        <dbReference type="Proteomes" id="UP001331761"/>
    </source>
</evidence>
<evidence type="ECO:0000256" key="1">
    <source>
        <dbReference type="ARBA" id="ARBA00023157"/>
    </source>
</evidence>
<feature type="domain" description="Peptidase S1" evidence="3">
    <location>
        <begin position="78"/>
        <end position="356"/>
    </location>
</feature>
<proteinExistence type="predicted"/>
<reference evidence="4 5" key="1">
    <citation type="submission" date="2019-10" db="EMBL/GenBank/DDBJ databases">
        <title>Assembly and Annotation for the nematode Trichostrongylus colubriformis.</title>
        <authorList>
            <person name="Martin J."/>
        </authorList>
    </citation>
    <scope>NUCLEOTIDE SEQUENCE [LARGE SCALE GENOMIC DNA]</scope>
    <source>
        <strain evidence="4">G859</strain>
        <tissue evidence="4">Whole worm</tissue>
    </source>
</reference>
<dbReference type="EMBL" id="WIXE01020464">
    <property type="protein sequence ID" value="KAK5969194.1"/>
    <property type="molecule type" value="Genomic_DNA"/>
</dbReference>
<dbReference type="PANTHER" id="PTHR24253:SF176">
    <property type="entry name" value="CORIN, ISOFORM B"/>
    <property type="match status" value="1"/>
</dbReference>
<dbReference type="PROSITE" id="PS50240">
    <property type="entry name" value="TRYPSIN_DOM"/>
    <property type="match status" value="1"/>
</dbReference>
<sequence>MEEKRISLLFGLLLTLTFATSDGIYDFKNCGLPGLQFISKRNKRSILKDKELEKIEDGDSPNSTLLMDNNNDPMQHVVMGGEKASLGEIPWSVRLTVDDRKMYTCGGTLVTRRHVITAAHCFMTGEQVKCSTKDMLTYEYVTRKFKVVVGGICRSGALEKCRPEEVGTTIRIKRAYYTRFFEEGCLGTADIAILELATDAPTGIHHVCLPHLHNVDELDEMTAQLFTAGWGRDPLHGYIASGTPYLQKIALGVKMTEKECYESTAFPWADVFCTVEHAKKNVCGGDSGSGVTTSYEGKHYLIGVVSRGSNCVDLLQGHAPSGQAHCNIAFYTPDIDVMLGMEVADRKASWEEIKLKLTAG</sequence>
<dbReference type="PROSITE" id="PS00134">
    <property type="entry name" value="TRYPSIN_HIS"/>
    <property type="match status" value="1"/>
</dbReference>
<dbReference type="Gene3D" id="2.40.10.10">
    <property type="entry name" value="Trypsin-like serine proteases"/>
    <property type="match status" value="1"/>
</dbReference>
<dbReference type="InterPro" id="IPR043504">
    <property type="entry name" value="Peptidase_S1_PA_chymotrypsin"/>
</dbReference>
<name>A0AAN8ICE9_TRICO</name>
<organism evidence="4 5">
    <name type="scientific">Trichostrongylus colubriformis</name>
    <name type="common">Black scour worm</name>
    <dbReference type="NCBI Taxonomy" id="6319"/>
    <lineage>
        <taxon>Eukaryota</taxon>
        <taxon>Metazoa</taxon>
        <taxon>Ecdysozoa</taxon>
        <taxon>Nematoda</taxon>
        <taxon>Chromadorea</taxon>
        <taxon>Rhabditida</taxon>
        <taxon>Rhabditina</taxon>
        <taxon>Rhabditomorpha</taxon>
        <taxon>Strongyloidea</taxon>
        <taxon>Trichostrongylidae</taxon>
        <taxon>Trichostrongylus</taxon>
    </lineage>
</organism>
<dbReference type="InterPro" id="IPR001314">
    <property type="entry name" value="Peptidase_S1A"/>
</dbReference>
<feature type="chain" id="PRO_5042953691" evidence="2">
    <location>
        <begin position="22"/>
        <end position="360"/>
    </location>
</feature>
<dbReference type="InterPro" id="IPR009003">
    <property type="entry name" value="Peptidase_S1_PA"/>
</dbReference>
<dbReference type="SMART" id="SM00020">
    <property type="entry name" value="Tryp_SPc"/>
    <property type="match status" value="1"/>
</dbReference>
<dbReference type="GO" id="GO:0004252">
    <property type="term" value="F:serine-type endopeptidase activity"/>
    <property type="evidence" value="ECO:0007669"/>
    <property type="project" value="InterPro"/>
</dbReference>